<keyword evidence="2" id="KW-1185">Reference proteome</keyword>
<sequence length="118" mass="13428">MNSDGGNRSVRGDSAKLTSEVTLEAFVTQRTLKTLSALDIKDSFLELPTDTWNDNDDYLQGKNCVKKLRVVNDTAERGVKLFEDYNTILTKNEDEKQFLLHVVEENRKIVSTETSKRS</sequence>
<evidence type="ECO:0000313" key="1">
    <source>
        <dbReference type="EMBL" id="GBP79247.1"/>
    </source>
</evidence>
<dbReference type="OrthoDB" id="6626714at2759"/>
<dbReference type="PANTHER" id="PTHR46113">
    <property type="entry name" value="SNAC DOMAIN-CONTAINING PROTEIN"/>
    <property type="match status" value="1"/>
</dbReference>
<comment type="caution">
    <text evidence="1">The sequence shown here is derived from an EMBL/GenBank/DDBJ whole genome shotgun (WGS) entry which is preliminary data.</text>
</comment>
<dbReference type="Proteomes" id="UP000299102">
    <property type="component" value="Unassembled WGS sequence"/>
</dbReference>
<dbReference type="EMBL" id="BGZK01001406">
    <property type="protein sequence ID" value="GBP79247.1"/>
    <property type="molecule type" value="Genomic_DNA"/>
</dbReference>
<dbReference type="AlphaFoldDB" id="A0A4C1YXW1"/>
<dbReference type="PANTHER" id="PTHR46113:SF1">
    <property type="entry name" value="PEPTIDASE M17 LEUCYL AMINOPEPTIDASE N-TERMINAL DOMAIN-CONTAINING PROTEIN"/>
    <property type="match status" value="1"/>
</dbReference>
<evidence type="ECO:0000313" key="2">
    <source>
        <dbReference type="Proteomes" id="UP000299102"/>
    </source>
</evidence>
<reference evidence="1 2" key="1">
    <citation type="journal article" date="2019" name="Commun. Biol.">
        <title>The bagworm genome reveals a unique fibroin gene that provides high tensile strength.</title>
        <authorList>
            <person name="Kono N."/>
            <person name="Nakamura H."/>
            <person name="Ohtoshi R."/>
            <person name="Tomita M."/>
            <person name="Numata K."/>
            <person name="Arakawa K."/>
        </authorList>
    </citation>
    <scope>NUCLEOTIDE SEQUENCE [LARGE SCALE GENOMIC DNA]</scope>
</reference>
<organism evidence="1 2">
    <name type="scientific">Eumeta variegata</name>
    <name type="common">Bagworm moth</name>
    <name type="synonym">Eumeta japonica</name>
    <dbReference type="NCBI Taxonomy" id="151549"/>
    <lineage>
        <taxon>Eukaryota</taxon>
        <taxon>Metazoa</taxon>
        <taxon>Ecdysozoa</taxon>
        <taxon>Arthropoda</taxon>
        <taxon>Hexapoda</taxon>
        <taxon>Insecta</taxon>
        <taxon>Pterygota</taxon>
        <taxon>Neoptera</taxon>
        <taxon>Endopterygota</taxon>
        <taxon>Lepidoptera</taxon>
        <taxon>Glossata</taxon>
        <taxon>Ditrysia</taxon>
        <taxon>Tineoidea</taxon>
        <taxon>Psychidae</taxon>
        <taxon>Oiketicinae</taxon>
        <taxon>Eumeta</taxon>
    </lineage>
</organism>
<proteinExistence type="predicted"/>
<gene>
    <name evidence="1" type="ORF">EVAR_87342_1</name>
</gene>
<protein>
    <submittedName>
        <fullName evidence="1">Uncharacterized protein</fullName>
    </submittedName>
</protein>
<name>A0A4C1YXW1_EUMVA</name>
<accession>A0A4C1YXW1</accession>